<gene>
    <name evidence="2" type="ORF">DFH08DRAFT_971799</name>
</gene>
<dbReference type="EMBL" id="JARIHO010000060">
    <property type="protein sequence ID" value="KAJ7315786.1"/>
    <property type="molecule type" value="Genomic_DNA"/>
</dbReference>
<feature type="compositionally biased region" description="Low complexity" evidence="1">
    <location>
        <begin position="102"/>
        <end position="111"/>
    </location>
</feature>
<accession>A0AAD7EES1</accession>
<sequence length="252" mass="27258">MPHALTPTNMTAEEVIPETGNPAHNPQFWCLPPVRDQPSEDHRGGGYPMYLVSQGKAVGVWHNWTVVKLMVSGHPSGAQRGHHTMAGCIAEWQQHCAVGVHPHPAAPEEAASSQTPRVTPQAARQQAAIQATAGPPKSRGRPVPPGLQTELQLYCMPQLVGLSSKDEAITSSAADDLSSSVSSPSSVTSTEWAAVPEAARYFALWGGRIVYTDRVEAREDFVEAERTGKKPKILSTTNYNEAQAFSEAIYWL</sequence>
<keyword evidence="3" id="KW-1185">Reference proteome</keyword>
<name>A0AAD7EES1_9AGAR</name>
<feature type="compositionally biased region" description="Low complexity" evidence="1">
    <location>
        <begin position="121"/>
        <end position="133"/>
    </location>
</feature>
<organism evidence="2 3">
    <name type="scientific">Mycena albidolilacea</name>
    <dbReference type="NCBI Taxonomy" id="1033008"/>
    <lineage>
        <taxon>Eukaryota</taxon>
        <taxon>Fungi</taxon>
        <taxon>Dikarya</taxon>
        <taxon>Basidiomycota</taxon>
        <taxon>Agaricomycotina</taxon>
        <taxon>Agaricomycetes</taxon>
        <taxon>Agaricomycetidae</taxon>
        <taxon>Agaricales</taxon>
        <taxon>Marasmiineae</taxon>
        <taxon>Mycenaceae</taxon>
        <taxon>Mycena</taxon>
    </lineage>
</organism>
<evidence type="ECO:0000313" key="2">
    <source>
        <dbReference type="EMBL" id="KAJ7315786.1"/>
    </source>
</evidence>
<comment type="caution">
    <text evidence="2">The sequence shown here is derived from an EMBL/GenBank/DDBJ whole genome shotgun (WGS) entry which is preliminary data.</text>
</comment>
<evidence type="ECO:0000313" key="3">
    <source>
        <dbReference type="Proteomes" id="UP001218218"/>
    </source>
</evidence>
<protein>
    <submittedName>
        <fullName evidence="2">Uncharacterized protein</fullName>
    </submittedName>
</protein>
<feature type="region of interest" description="Disordered" evidence="1">
    <location>
        <begin position="102"/>
        <end position="147"/>
    </location>
</feature>
<proteinExistence type="predicted"/>
<evidence type="ECO:0000256" key="1">
    <source>
        <dbReference type="SAM" id="MobiDB-lite"/>
    </source>
</evidence>
<reference evidence="2" key="1">
    <citation type="submission" date="2023-03" db="EMBL/GenBank/DDBJ databases">
        <title>Massive genome expansion in bonnet fungi (Mycena s.s.) driven by repeated elements and novel gene families across ecological guilds.</title>
        <authorList>
            <consortium name="Lawrence Berkeley National Laboratory"/>
            <person name="Harder C.B."/>
            <person name="Miyauchi S."/>
            <person name="Viragh M."/>
            <person name="Kuo A."/>
            <person name="Thoen E."/>
            <person name="Andreopoulos B."/>
            <person name="Lu D."/>
            <person name="Skrede I."/>
            <person name="Drula E."/>
            <person name="Henrissat B."/>
            <person name="Morin E."/>
            <person name="Kohler A."/>
            <person name="Barry K."/>
            <person name="LaButti K."/>
            <person name="Morin E."/>
            <person name="Salamov A."/>
            <person name="Lipzen A."/>
            <person name="Mereny Z."/>
            <person name="Hegedus B."/>
            <person name="Baldrian P."/>
            <person name="Stursova M."/>
            <person name="Weitz H."/>
            <person name="Taylor A."/>
            <person name="Grigoriev I.V."/>
            <person name="Nagy L.G."/>
            <person name="Martin F."/>
            <person name="Kauserud H."/>
        </authorList>
    </citation>
    <scope>NUCLEOTIDE SEQUENCE</scope>
    <source>
        <strain evidence="2">CBHHK002</strain>
    </source>
</reference>
<dbReference type="AlphaFoldDB" id="A0AAD7EES1"/>
<dbReference type="Proteomes" id="UP001218218">
    <property type="component" value="Unassembled WGS sequence"/>
</dbReference>